<dbReference type="PROSITE" id="PS00041">
    <property type="entry name" value="HTH_ARAC_FAMILY_1"/>
    <property type="match status" value="1"/>
</dbReference>
<reference evidence="5" key="1">
    <citation type="submission" date="2023-07" db="EMBL/GenBank/DDBJ databases">
        <title>Fictibacillus sp. isolated from freshwater pond.</title>
        <authorList>
            <person name="Kirdat K."/>
            <person name="Bhat A."/>
            <person name="Mourya A."/>
            <person name="Yadav A."/>
        </authorList>
    </citation>
    <scope>NUCLEOTIDE SEQUENCE</scope>
    <source>
        <strain evidence="5">NE201</strain>
    </source>
</reference>
<dbReference type="InterPro" id="IPR003313">
    <property type="entry name" value="AraC-bd"/>
</dbReference>
<accession>A0ABT8HQD4</accession>
<gene>
    <name evidence="5" type="ORF">QYB97_00765</name>
</gene>
<dbReference type="InterPro" id="IPR020449">
    <property type="entry name" value="Tscrpt_reg_AraC-type_HTH"/>
</dbReference>
<evidence type="ECO:0000259" key="4">
    <source>
        <dbReference type="PROSITE" id="PS01124"/>
    </source>
</evidence>
<name>A0ABT8HQD4_9BACL</name>
<dbReference type="Gene3D" id="1.10.10.60">
    <property type="entry name" value="Homeodomain-like"/>
    <property type="match status" value="2"/>
</dbReference>
<protein>
    <submittedName>
        <fullName evidence="5">AraC family transcriptional regulator</fullName>
    </submittedName>
</protein>
<dbReference type="Pfam" id="PF02311">
    <property type="entry name" value="AraC_binding"/>
    <property type="match status" value="1"/>
</dbReference>
<evidence type="ECO:0000256" key="3">
    <source>
        <dbReference type="ARBA" id="ARBA00023163"/>
    </source>
</evidence>
<dbReference type="PROSITE" id="PS01124">
    <property type="entry name" value="HTH_ARAC_FAMILY_2"/>
    <property type="match status" value="1"/>
</dbReference>
<dbReference type="PANTHER" id="PTHR43280">
    <property type="entry name" value="ARAC-FAMILY TRANSCRIPTIONAL REGULATOR"/>
    <property type="match status" value="1"/>
</dbReference>
<dbReference type="RefSeq" id="WP_301164050.1">
    <property type="nucleotide sequence ID" value="NZ_JAUHTR010000001.1"/>
</dbReference>
<dbReference type="Gene3D" id="2.60.120.10">
    <property type="entry name" value="Jelly Rolls"/>
    <property type="match status" value="1"/>
</dbReference>
<dbReference type="Proteomes" id="UP001172721">
    <property type="component" value="Unassembled WGS sequence"/>
</dbReference>
<organism evidence="5 6">
    <name type="scientific">Fictibacillus fluitans</name>
    <dbReference type="NCBI Taxonomy" id="3058422"/>
    <lineage>
        <taxon>Bacteria</taxon>
        <taxon>Bacillati</taxon>
        <taxon>Bacillota</taxon>
        <taxon>Bacilli</taxon>
        <taxon>Bacillales</taxon>
        <taxon>Fictibacillaceae</taxon>
        <taxon>Fictibacillus</taxon>
    </lineage>
</organism>
<keyword evidence="1" id="KW-0805">Transcription regulation</keyword>
<dbReference type="SMART" id="SM00342">
    <property type="entry name" value="HTH_ARAC"/>
    <property type="match status" value="1"/>
</dbReference>
<dbReference type="PRINTS" id="PR00032">
    <property type="entry name" value="HTHARAC"/>
</dbReference>
<dbReference type="EMBL" id="JAUHTR010000001">
    <property type="protein sequence ID" value="MDN4522981.1"/>
    <property type="molecule type" value="Genomic_DNA"/>
</dbReference>
<evidence type="ECO:0000256" key="2">
    <source>
        <dbReference type="ARBA" id="ARBA00023125"/>
    </source>
</evidence>
<keyword evidence="3" id="KW-0804">Transcription</keyword>
<dbReference type="SUPFAM" id="SSF51215">
    <property type="entry name" value="Regulatory protein AraC"/>
    <property type="match status" value="1"/>
</dbReference>
<dbReference type="PANTHER" id="PTHR43280:SF28">
    <property type="entry name" value="HTH-TYPE TRANSCRIPTIONAL ACTIVATOR RHAS"/>
    <property type="match status" value="1"/>
</dbReference>
<sequence length="298" mass="35309">MQTMRVESAKYMTEMDFPFWVKRFIHTDFNIPPAHSHEFVELIFVVKGKGEHVFEGVSYPIKQNDIFIINPGEVHTYTVQSGESLEIINCLFLPNLINHKWLKELGISESMDFFYIHPFLNEKERFHHRINLNDRHSTRILDLLNALMFEFEARKPCFMTLVRLQIVELFILLSRIFNEKRINSFHSSESNQDNIIVQRIRGYLERHYDEKICIPELCHLFGISSRHLNRVFKKVCGKTVIEWVHQIRIDKAKYLLIHSDEKVITVATKVGYEDPAFFSKLFQRMVGCSPGKYKLKEQ</sequence>
<dbReference type="InterPro" id="IPR009057">
    <property type="entry name" value="Homeodomain-like_sf"/>
</dbReference>
<dbReference type="InterPro" id="IPR018060">
    <property type="entry name" value="HTH_AraC"/>
</dbReference>
<feature type="domain" description="HTH araC/xylS-type" evidence="4">
    <location>
        <begin position="198"/>
        <end position="296"/>
    </location>
</feature>
<evidence type="ECO:0000256" key="1">
    <source>
        <dbReference type="ARBA" id="ARBA00023015"/>
    </source>
</evidence>
<dbReference type="InterPro" id="IPR018062">
    <property type="entry name" value="HTH_AraC-typ_CS"/>
</dbReference>
<comment type="caution">
    <text evidence="5">The sequence shown here is derived from an EMBL/GenBank/DDBJ whole genome shotgun (WGS) entry which is preliminary data.</text>
</comment>
<dbReference type="InterPro" id="IPR014710">
    <property type="entry name" value="RmlC-like_jellyroll"/>
</dbReference>
<dbReference type="Pfam" id="PF12833">
    <property type="entry name" value="HTH_18"/>
    <property type="match status" value="1"/>
</dbReference>
<keyword evidence="6" id="KW-1185">Reference proteome</keyword>
<proteinExistence type="predicted"/>
<dbReference type="SUPFAM" id="SSF46689">
    <property type="entry name" value="Homeodomain-like"/>
    <property type="match status" value="2"/>
</dbReference>
<evidence type="ECO:0000313" key="5">
    <source>
        <dbReference type="EMBL" id="MDN4522981.1"/>
    </source>
</evidence>
<dbReference type="InterPro" id="IPR037923">
    <property type="entry name" value="HTH-like"/>
</dbReference>
<keyword evidence="2" id="KW-0238">DNA-binding</keyword>
<evidence type="ECO:0000313" key="6">
    <source>
        <dbReference type="Proteomes" id="UP001172721"/>
    </source>
</evidence>